<gene>
    <name evidence="1" type="ORF">QL104_00840</name>
</gene>
<dbReference type="Proteomes" id="UP001237292">
    <property type="component" value="Chromosome"/>
</dbReference>
<reference evidence="1 2" key="1">
    <citation type="journal article" date="2023" name="Access Microbiol">
        <title>The genome of a steinernematid-associated Pseudomonas piscis bacterium encodes the biosynthesis of insect toxins.</title>
        <authorList>
            <person name="Awori R.M."/>
            <person name="Hendre P."/>
            <person name="Amugune N.O."/>
        </authorList>
    </citation>
    <scope>NUCLEOTIDE SEQUENCE [LARGE SCALE GENOMIC DNA]</scope>
    <source>
        <strain evidence="1 2">75</strain>
    </source>
</reference>
<name>A0ABY9NIJ8_9PSED</name>
<evidence type="ECO:0008006" key="3">
    <source>
        <dbReference type="Google" id="ProtNLM"/>
    </source>
</evidence>
<proteinExistence type="predicted"/>
<keyword evidence="2" id="KW-1185">Reference proteome</keyword>
<organism evidence="1 2">
    <name type="scientific">Pseudomonas piscis</name>
    <dbReference type="NCBI Taxonomy" id="2614538"/>
    <lineage>
        <taxon>Bacteria</taxon>
        <taxon>Pseudomonadati</taxon>
        <taxon>Pseudomonadota</taxon>
        <taxon>Gammaproteobacteria</taxon>
        <taxon>Pseudomonadales</taxon>
        <taxon>Pseudomonadaceae</taxon>
        <taxon>Pseudomonas</taxon>
    </lineage>
</organism>
<sequence length="192" mass="21255">MKESILVFLSLAIVLTGCHSNIRDSSPSFLKDGIQLQQSKVAIDAEHAKIIMSATGFTYPVQFSVRRSSDTDQRPEILGTVVDSGRRKVFGWVAKLNEAANSAAVKRFPQLELQAAPGQLIEVIGESRVYNKDVYSSAQRLIYSCGPMSSIFKPEKQKIYLVELVIVGKGCEQNVYDITQPKTRTPIASKEM</sequence>
<dbReference type="EMBL" id="CP133164">
    <property type="protein sequence ID" value="WMN17982.1"/>
    <property type="molecule type" value="Genomic_DNA"/>
</dbReference>
<evidence type="ECO:0000313" key="2">
    <source>
        <dbReference type="Proteomes" id="UP001237292"/>
    </source>
</evidence>
<dbReference type="PROSITE" id="PS51257">
    <property type="entry name" value="PROKAR_LIPOPROTEIN"/>
    <property type="match status" value="1"/>
</dbReference>
<accession>A0ABY9NIJ8</accession>
<protein>
    <recommendedName>
        <fullName evidence="3">Transmembrane protein</fullName>
    </recommendedName>
</protein>
<dbReference type="RefSeq" id="WP_282879084.1">
    <property type="nucleotide sequence ID" value="NZ_CP133164.1"/>
</dbReference>
<evidence type="ECO:0000313" key="1">
    <source>
        <dbReference type="EMBL" id="WMN17982.1"/>
    </source>
</evidence>